<dbReference type="Pfam" id="PF04542">
    <property type="entry name" value="Sigma70_r2"/>
    <property type="match status" value="1"/>
</dbReference>
<evidence type="ECO:0000256" key="2">
    <source>
        <dbReference type="ARBA" id="ARBA00023015"/>
    </source>
</evidence>
<dbReference type="InterPro" id="IPR013249">
    <property type="entry name" value="RNA_pol_sigma70_r4_t2"/>
</dbReference>
<dbReference type="InterPro" id="IPR014284">
    <property type="entry name" value="RNA_pol_sigma-70_dom"/>
</dbReference>
<dbReference type="Pfam" id="PF08281">
    <property type="entry name" value="Sigma70_r4_2"/>
    <property type="match status" value="1"/>
</dbReference>
<keyword evidence="8" id="KW-1185">Reference proteome</keyword>
<sequence>MQQENHIKDLQLRIALYEDMKAYNALYLLLFDGLHRFAYTMVKSSEVAEELVSDAFVKLWQIRHTINKIENLKVYLYVITKNFALNHHAQKNKMQLVQLDNLDVEAVMEFNSPENVYISNEIIGKIQGAIRQLPPQCRIIFQLVKEDGLRYKEVAAILGLSVLTVRNQLAIAVKKVTEALPSQYKTLFQFQDRFSPS</sequence>
<evidence type="ECO:0000256" key="4">
    <source>
        <dbReference type="ARBA" id="ARBA00023163"/>
    </source>
</evidence>
<dbReference type="Proteomes" id="UP000184420">
    <property type="component" value="Unassembled WGS sequence"/>
</dbReference>
<reference evidence="7 8" key="1">
    <citation type="submission" date="2016-11" db="EMBL/GenBank/DDBJ databases">
        <authorList>
            <person name="Jaros S."/>
            <person name="Januszkiewicz K."/>
            <person name="Wedrychowicz H."/>
        </authorList>
    </citation>
    <scope>NUCLEOTIDE SEQUENCE [LARGE SCALE GENOMIC DNA]</scope>
    <source>
        <strain evidence="7 8">DSM 27406</strain>
    </source>
</reference>
<dbReference type="OrthoDB" id="659361at2"/>
<keyword evidence="3" id="KW-0731">Sigma factor</keyword>
<dbReference type="NCBIfam" id="TIGR02937">
    <property type="entry name" value="sigma70-ECF"/>
    <property type="match status" value="1"/>
</dbReference>
<keyword evidence="4" id="KW-0804">Transcription</keyword>
<dbReference type="SUPFAM" id="SSF88946">
    <property type="entry name" value="Sigma2 domain of RNA polymerase sigma factors"/>
    <property type="match status" value="1"/>
</dbReference>
<dbReference type="GO" id="GO:0006352">
    <property type="term" value="P:DNA-templated transcription initiation"/>
    <property type="evidence" value="ECO:0007669"/>
    <property type="project" value="InterPro"/>
</dbReference>
<dbReference type="InterPro" id="IPR039425">
    <property type="entry name" value="RNA_pol_sigma-70-like"/>
</dbReference>
<proteinExistence type="inferred from homology"/>
<dbReference type="SUPFAM" id="SSF88659">
    <property type="entry name" value="Sigma3 and sigma4 domains of RNA polymerase sigma factors"/>
    <property type="match status" value="1"/>
</dbReference>
<dbReference type="AlphaFoldDB" id="A0A1M7IT45"/>
<dbReference type="PANTHER" id="PTHR43133:SF46">
    <property type="entry name" value="RNA POLYMERASE SIGMA-70 FACTOR ECF SUBFAMILY"/>
    <property type="match status" value="1"/>
</dbReference>
<dbReference type="InterPro" id="IPR014327">
    <property type="entry name" value="RNA_pol_sigma70_bacteroid"/>
</dbReference>
<dbReference type="PANTHER" id="PTHR43133">
    <property type="entry name" value="RNA POLYMERASE ECF-TYPE SIGMA FACTO"/>
    <property type="match status" value="1"/>
</dbReference>
<evidence type="ECO:0000313" key="7">
    <source>
        <dbReference type="EMBL" id="SHM43956.1"/>
    </source>
</evidence>
<dbReference type="EMBL" id="FRBL01000008">
    <property type="protein sequence ID" value="SHM43956.1"/>
    <property type="molecule type" value="Genomic_DNA"/>
</dbReference>
<dbReference type="GO" id="GO:0016987">
    <property type="term" value="F:sigma factor activity"/>
    <property type="evidence" value="ECO:0007669"/>
    <property type="project" value="UniProtKB-KW"/>
</dbReference>
<feature type="domain" description="RNA polymerase sigma-70 region 2" evidence="5">
    <location>
        <begin position="33"/>
        <end position="92"/>
    </location>
</feature>
<dbReference type="STRING" id="1419482.SAMN05444266_10887"/>
<name>A0A1M7IT45_9BACT</name>
<dbReference type="InterPro" id="IPR007627">
    <property type="entry name" value="RNA_pol_sigma70_r2"/>
</dbReference>
<dbReference type="GO" id="GO:0003677">
    <property type="term" value="F:DNA binding"/>
    <property type="evidence" value="ECO:0007669"/>
    <property type="project" value="InterPro"/>
</dbReference>
<dbReference type="InterPro" id="IPR013325">
    <property type="entry name" value="RNA_pol_sigma_r2"/>
</dbReference>
<dbReference type="InterPro" id="IPR036388">
    <property type="entry name" value="WH-like_DNA-bd_sf"/>
</dbReference>
<protein>
    <submittedName>
        <fullName evidence="7">RNA polymerase sigma-70 factor, ECF subfamily</fullName>
    </submittedName>
</protein>
<comment type="similarity">
    <text evidence="1">Belongs to the sigma-70 factor family. ECF subfamily.</text>
</comment>
<dbReference type="NCBIfam" id="TIGR02985">
    <property type="entry name" value="Sig70_bacteroi1"/>
    <property type="match status" value="1"/>
</dbReference>
<organism evidence="7 8">
    <name type="scientific">Chitinophaga jiangningensis</name>
    <dbReference type="NCBI Taxonomy" id="1419482"/>
    <lineage>
        <taxon>Bacteria</taxon>
        <taxon>Pseudomonadati</taxon>
        <taxon>Bacteroidota</taxon>
        <taxon>Chitinophagia</taxon>
        <taxon>Chitinophagales</taxon>
        <taxon>Chitinophagaceae</taxon>
        <taxon>Chitinophaga</taxon>
    </lineage>
</organism>
<evidence type="ECO:0000313" key="8">
    <source>
        <dbReference type="Proteomes" id="UP000184420"/>
    </source>
</evidence>
<accession>A0A1M7IT45</accession>
<dbReference type="InterPro" id="IPR013324">
    <property type="entry name" value="RNA_pol_sigma_r3/r4-like"/>
</dbReference>
<gene>
    <name evidence="7" type="ORF">SAMN05444266_10887</name>
</gene>
<evidence type="ECO:0000259" key="6">
    <source>
        <dbReference type="Pfam" id="PF08281"/>
    </source>
</evidence>
<keyword evidence="2" id="KW-0805">Transcription regulation</keyword>
<evidence type="ECO:0000259" key="5">
    <source>
        <dbReference type="Pfam" id="PF04542"/>
    </source>
</evidence>
<feature type="domain" description="RNA polymerase sigma factor 70 region 4 type 2" evidence="6">
    <location>
        <begin position="125"/>
        <end position="175"/>
    </location>
</feature>
<dbReference type="Gene3D" id="1.10.1740.10">
    <property type="match status" value="1"/>
</dbReference>
<dbReference type="Gene3D" id="1.10.10.10">
    <property type="entry name" value="Winged helix-like DNA-binding domain superfamily/Winged helix DNA-binding domain"/>
    <property type="match status" value="1"/>
</dbReference>
<dbReference type="RefSeq" id="WP_073084919.1">
    <property type="nucleotide sequence ID" value="NZ_FRBL01000008.1"/>
</dbReference>
<evidence type="ECO:0000256" key="3">
    <source>
        <dbReference type="ARBA" id="ARBA00023082"/>
    </source>
</evidence>
<evidence type="ECO:0000256" key="1">
    <source>
        <dbReference type="ARBA" id="ARBA00010641"/>
    </source>
</evidence>